<evidence type="ECO:0000256" key="6">
    <source>
        <dbReference type="ARBA" id="ARBA00023136"/>
    </source>
</evidence>
<feature type="transmembrane region" description="Helical" evidence="7">
    <location>
        <begin position="249"/>
        <end position="267"/>
    </location>
</feature>
<name>A0ABU3K5M9_9BACT</name>
<dbReference type="Pfam" id="PF00953">
    <property type="entry name" value="Glycos_transf_4"/>
    <property type="match status" value="1"/>
</dbReference>
<feature type="transmembrane region" description="Helical" evidence="7">
    <location>
        <begin position="353"/>
        <end position="374"/>
    </location>
</feature>
<protein>
    <recommendedName>
        <fullName evidence="10">UDP-N-acetylglucosamine--undecaprenyl-phosphate N-acetylglucosaminephosphotransferase</fullName>
    </recommendedName>
</protein>
<feature type="transmembrane region" description="Helical" evidence="7">
    <location>
        <begin position="225"/>
        <end position="243"/>
    </location>
</feature>
<comment type="caution">
    <text evidence="8">The sequence shown here is derived from an EMBL/GenBank/DDBJ whole genome shotgun (WGS) entry which is preliminary data.</text>
</comment>
<evidence type="ECO:0000256" key="5">
    <source>
        <dbReference type="ARBA" id="ARBA00022989"/>
    </source>
</evidence>
<evidence type="ECO:0000256" key="2">
    <source>
        <dbReference type="ARBA" id="ARBA00022475"/>
    </source>
</evidence>
<comment type="subcellular location">
    <subcellularLocation>
        <location evidence="1">Cell membrane</location>
        <topology evidence="1">Multi-pass membrane protein</topology>
    </subcellularLocation>
</comment>
<feature type="transmembrane region" description="Helical" evidence="7">
    <location>
        <begin position="197"/>
        <end position="213"/>
    </location>
</feature>
<reference evidence="8 9" key="1">
    <citation type="journal article" date="2023" name="ISME J.">
        <title>Cultivation and genomic characterization of novel and ubiquitous marine nitrite-oxidizing bacteria from the Nitrospirales.</title>
        <authorList>
            <person name="Mueller A.J."/>
            <person name="Daebeler A."/>
            <person name="Herbold C.W."/>
            <person name="Kirkegaard R.H."/>
            <person name="Daims H."/>
        </authorList>
    </citation>
    <scope>NUCLEOTIDE SEQUENCE [LARGE SCALE GENOMIC DNA]</scope>
    <source>
        <strain evidence="8 9">EB</strain>
    </source>
</reference>
<keyword evidence="5 7" id="KW-1133">Transmembrane helix</keyword>
<dbReference type="PANTHER" id="PTHR22926:SF3">
    <property type="entry name" value="UNDECAPRENYL-PHOSPHATE ALPHA-N-ACETYLGLUCOSAMINYL 1-PHOSPHATE TRANSFERASE"/>
    <property type="match status" value="1"/>
</dbReference>
<dbReference type="PANTHER" id="PTHR22926">
    <property type="entry name" value="PHOSPHO-N-ACETYLMURAMOYL-PENTAPEPTIDE-TRANSFERASE"/>
    <property type="match status" value="1"/>
</dbReference>
<keyword evidence="2" id="KW-1003">Cell membrane</keyword>
<evidence type="ECO:0000313" key="9">
    <source>
        <dbReference type="Proteomes" id="UP001250932"/>
    </source>
</evidence>
<evidence type="ECO:0000256" key="4">
    <source>
        <dbReference type="ARBA" id="ARBA00022692"/>
    </source>
</evidence>
<feature type="transmembrane region" description="Helical" evidence="7">
    <location>
        <begin position="279"/>
        <end position="297"/>
    </location>
</feature>
<keyword evidence="6 7" id="KW-0472">Membrane</keyword>
<feature type="transmembrane region" description="Helical" evidence="7">
    <location>
        <begin position="380"/>
        <end position="398"/>
    </location>
</feature>
<accession>A0ABU3K5M9</accession>
<keyword evidence="3" id="KW-0808">Transferase</keyword>
<gene>
    <name evidence="8" type="ORF">PPG34_04915</name>
</gene>
<feature type="transmembrane region" description="Helical" evidence="7">
    <location>
        <begin position="303"/>
        <end position="323"/>
    </location>
</feature>
<dbReference type="EMBL" id="JAQOUE010000001">
    <property type="protein sequence ID" value="MDT7041681.1"/>
    <property type="molecule type" value="Genomic_DNA"/>
</dbReference>
<evidence type="ECO:0008006" key="10">
    <source>
        <dbReference type="Google" id="ProtNLM"/>
    </source>
</evidence>
<evidence type="ECO:0000256" key="7">
    <source>
        <dbReference type="SAM" id="Phobius"/>
    </source>
</evidence>
<dbReference type="InterPro" id="IPR000715">
    <property type="entry name" value="Glycosyl_transferase_4"/>
</dbReference>
<feature type="transmembrane region" description="Helical" evidence="7">
    <location>
        <begin position="146"/>
        <end position="164"/>
    </location>
</feature>
<feature type="transmembrane region" description="Helical" evidence="7">
    <location>
        <begin position="6"/>
        <end position="24"/>
    </location>
</feature>
<sequence>MTLVELGIGSLVFLLAFLFTRGLSSPTSKLCLMDHPNIRSLHENPTPCTGGLAILVCALGGWWSWILLVQLQPTFLSVNRISDPDIRLALILSFFVALLTLISYWDRKVGVKPGLRLAIHILAGAALVRGADLFVNAISIPLLGQIWPLGWVAVPLMLLIIIWIKRLFGLNGGLIEGSIVLIGGFVIYVLWTGGANIFPVLSLIVSILCLVWMSNLFNFMDGMDGLAGGMGIIGFGFLSFIAWTSGHFFITSLAFFIAVSCGGFLVFNLPPARIFMGDVGSVPLGFSAGGLSALGIHQGLFDIWIPLLIFSPFIMDATVTLYCRMLRGEKVWKAHREHFYQRLVLSGWEQRKVLMAEYGLMLGSGMSAVMYGQFGEQLRFVVLLGWIFIYTLLGWGVFRIEQRAKKINAAA</sequence>
<proteinExistence type="predicted"/>
<evidence type="ECO:0000256" key="1">
    <source>
        <dbReference type="ARBA" id="ARBA00004651"/>
    </source>
</evidence>
<dbReference type="Proteomes" id="UP001250932">
    <property type="component" value="Unassembled WGS sequence"/>
</dbReference>
<dbReference type="RefSeq" id="WP_313832029.1">
    <property type="nucleotide sequence ID" value="NZ_JAQOUE010000001.1"/>
</dbReference>
<feature type="transmembrane region" description="Helical" evidence="7">
    <location>
        <begin position="86"/>
        <end position="105"/>
    </location>
</feature>
<feature type="transmembrane region" description="Helical" evidence="7">
    <location>
        <begin position="173"/>
        <end position="191"/>
    </location>
</feature>
<feature type="transmembrane region" description="Helical" evidence="7">
    <location>
        <begin position="117"/>
        <end position="140"/>
    </location>
</feature>
<keyword evidence="9" id="KW-1185">Reference proteome</keyword>
<keyword evidence="4 7" id="KW-0812">Transmembrane</keyword>
<feature type="transmembrane region" description="Helical" evidence="7">
    <location>
        <begin position="45"/>
        <end position="66"/>
    </location>
</feature>
<evidence type="ECO:0000313" key="8">
    <source>
        <dbReference type="EMBL" id="MDT7041681.1"/>
    </source>
</evidence>
<evidence type="ECO:0000256" key="3">
    <source>
        <dbReference type="ARBA" id="ARBA00022679"/>
    </source>
</evidence>
<organism evidence="8 9">
    <name type="scientific">Candidatus Nitronereus thalassa</name>
    <dbReference type="NCBI Taxonomy" id="3020898"/>
    <lineage>
        <taxon>Bacteria</taxon>
        <taxon>Pseudomonadati</taxon>
        <taxon>Nitrospirota</taxon>
        <taxon>Nitrospiria</taxon>
        <taxon>Nitrospirales</taxon>
        <taxon>Nitrospiraceae</taxon>
        <taxon>Candidatus Nitronereus</taxon>
    </lineage>
</organism>